<dbReference type="PANTHER" id="PTHR37820">
    <property type="entry name" value="CELL DIVISION PROTEIN DIVIB"/>
    <property type="match status" value="1"/>
</dbReference>
<keyword evidence="4 8" id="KW-0812">Transmembrane</keyword>
<dbReference type="PROSITE" id="PS51779">
    <property type="entry name" value="POTRA"/>
    <property type="match status" value="1"/>
</dbReference>
<dbReference type="PANTHER" id="PTHR37820:SF1">
    <property type="entry name" value="CELL DIVISION PROTEIN FTSQ"/>
    <property type="match status" value="1"/>
</dbReference>
<dbReference type="GO" id="GO:0032153">
    <property type="term" value="C:cell division site"/>
    <property type="evidence" value="ECO:0007669"/>
    <property type="project" value="UniProtKB-UniRule"/>
</dbReference>
<evidence type="ECO:0000259" key="10">
    <source>
        <dbReference type="PROSITE" id="PS51779"/>
    </source>
</evidence>
<dbReference type="eggNOG" id="COG1589">
    <property type="taxonomic scope" value="Bacteria"/>
</dbReference>
<comment type="function">
    <text evidence="8">Cell division protein that may be involved in stabilizing or promoting the assembly of the division complex.</text>
</comment>
<dbReference type="InterPro" id="IPR034746">
    <property type="entry name" value="POTRA"/>
</dbReference>
<comment type="caution">
    <text evidence="11">The sequence shown here is derived from an EMBL/GenBank/DDBJ whole genome shotgun (WGS) entry which is preliminary data.</text>
</comment>
<feature type="compositionally biased region" description="Basic and acidic residues" evidence="9">
    <location>
        <begin position="88"/>
        <end position="97"/>
    </location>
</feature>
<dbReference type="Gene3D" id="3.40.50.10960">
    <property type="match status" value="1"/>
</dbReference>
<dbReference type="GO" id="GO:0005886">
    <property type="term" value="C:plasma membrane"/>
    <property type="evidence" value="ECO:0007669"/>
    <property type="project" value="UniProtKB-SubCell"/>
</dbReference>
<keyword evidence="7 8" id="KW-0131">Cell cycle</keyword>
<comment type="similarity">
    <text evidence="8">Belongs to the FtsQ/DivIB family. DivIB subfamily.</text>
</comment>
<dbReference type="GO" id="GO:0043093">
    <property type="term" value="P:FtsZ-dependent cytokinesis"/>
    <property type="evidence" value="ECO:0007669"/>
    <property type="project" value="UniProtKB-UniRule"/>
</dbReference>
<dbReference type="HAMAP" id="MF_00912">
    <property type="entry name" value="DivIB"/>
    <property type="match status" value="1"/>
</dbReference>
<dbReference type="InterPro" id="IPR050487">
    <property type="entry name" value="FtsQ_DivIB"/>
</dbReference>
<keyword evidence="12" id="KW-1185">Reference proteome</keyword>
<dbReference type="InterPro" id="IPR026580">
    <property type="entry name" value="DivIB"/>
</dbReference>
<sequence>MTSITKKIEDNERETGRTGQSDVPSTTEETELTPWQKENLRYLEKQGTQPAWQPSVIDGRSETPSDVPIDEEENTVESDEESDEEHEESLKIKKHENGPINGSFADRLPQLKKQRNTVLYRRLTLIISILIIPLLFFLYYVSPLSKLNRVEIVGNEQVKADKILKDSQFVSGDSLWSQYWDRETAVKNIEKLSPRIKSTKITLNGINSFKIQVSEYKEVALLAQKKGYYPIMENGVVIKEKIDKNTDNMPVLENFSDEKKIKNLLEQYNEIPKEIQKGISQIKYTPRKNNDEFLTIYMNDGNQILVNISNLSQQIAYYPQIVKEMSGKGIVDMEVGIFSEEYKNESSDENNSQTNETSDTNQ</sequence>
<accession>R3WM81</accession>
<keyword evidence="5 8" id="KW-1133">Transmembrane helix</keyword>
<feature type="compositionally biased region" description="Basic and acidic residues" evidence="9">
    <location>
        <begin position="1"/>
        <end position="16"/>
    </location>
</feature>
<evidence type="ECO:0000256" key="5">
    <source>
        <dbReference type="ARBA" id="ARBA00022989"/>
    </source>
</evidence>
<evidence type="ECO:0000256" key="4">
    <source>
        <dbReference type="ARBA" id="ARBA00022692"/>
    </source>
</evidence>
<dbReference type="InterPro" id="IPR013685">
    <property type="entry name" value="POTRA_FtsQ_type"/>
</dbReference>
<gene>
    <name evidence="8" type="primary">divIB</name>
    <name evidence="11" type="ORF">UC3_00488</name>
</gene>
<evidence type="ECO:0000256" key="1">
    <source>
        <dbReference type="ARBA" id="ARBA00004370"/>
    </source>
</evidence>
<keyword evidence="3 8" id="KW-0132">Cell division</keyword>
<feature type="domain" description="POTRA" evidence="10">
    <location>
        <begin position="145"/>
        <end position="216"/>
    </location>
</feature>
<evidence type="ECO:0000256" key="7">
    <source>
        <dbReference type="ARBA" id="ARBA00023306"/>
    </source>
</evidence>
<feature type="compositionally biased region" description="Polar residues" evidence="9">
    <location>
        <begin position="17"/>
        <end position="27"/>
    </location>
</feature>
<organism evidence="11 12">
    <name type="scientific">Enterococcus phoeniculicola ATCC BAA-412</name>
    <dbReference type="NCBI Taxonomy" id="1158610"/>
    <lineage>
        <taxon>Bacteria</taxon>
        <taxon>Bacillati</taxon>
        <taxon>Bacillota</taxon>
        <taxon>Bacilli</taxon>
        <taxon>Lactobacillales</taxon>
        <taxon>Enterococcaceae</taxon>
        <taxon>Enterococcus</taxon>
    </lineage>
</organism>
<name>R3WM81_9ENTE</name>
<proteinExistence type="inferred from homology"/>
<feature type="compositionally biased region" description="Polar residues" evidence="9">
    <location>
        <begin position="349"/>
        <end position="362"/>
    </location>
</feature>
<dbReference type="InterPro" id="IPR005548">
    <property type="entry name" value="Cell_div_FtsQ/DivIB_C"/>
</dbReference>
<evidence type="ECO:0000313" key="12">
    <source>
        <dbReference type="Proteomes" id="UP000013785"/>
    </source>
</evidence>
<keyword evidence="6 8" id="KW-0472">Membrane</keyword>
<protein>
    <recommendedName>
        <fullName evidence="8">Cell division protein DivIB</fullName>
    </recommendedName>
</protein>
<feature type="region of interest" description="Disordered" evidence="9">
    <location>
        <begin position="1"/>
        <end position="107"/>
    </location>
</feature>
<evidence type="ECO:0000313" key="11">
    <source>
        <dbReference type="EMBL" id="EOL48936.1"/>
    </source>
</evidence>
<feature type="region of interest" description="Disordered" evidence="9">
    <location>
        <begin position="341"/>
        <end position="362"/>
    </location>
</feature>
<dbReference type="Pfam" id="PF03799">
    <property type="entry name" value="FtsQ_DivIB_C"/>
    <property type="match status" value="1"/>
</dbReference>
<dbReference type="EMBL" id="AJAT01000007">
    <property type="protein sequence ID" value="EOL48936.1"/>
    <property type="molecule type" value="Genomic_DNA"/>
</dbReference>
<feature type="transmembrane region" description="Helical" evidence="8">
    <location>
        <begin position="123"/>
        <end position="141"/>
    </location>
</feature>
<keyword evidence="2 8" id="KW-1003">Cell membrane</keyword>
<evidence type="ECO:0000256" key="2">
    <source>
        <dbReference type="ARBA" id="ARBA00022475"/>
    </source>
</evidence>
<reference evidence="11 12" key="1">
    <citation type="submission" date="2013-02" db="EMBL/GenBank/DDBJ databases">
        <title>The Genome Sequence of Enterococcus phoeniculicola BAA-412.</title>
        <authorList>
            <consortium name="The Broad Institute Genome Sequencing Platform"/>
            <consortium name="The Broad Institute Genome Sequencing Center for Infectious Disease"/>
            <person name="Earl A.M."/>
            <person name="Gilmore M.S."/>
            <person name="Lebreton F."/>
            <person name="Walker B."/>
            <person name="Young S.K."/>
            <person name="Zeng Q."/>
            <person name="Gargeya S."/>
            <person name="Fitzgerald M."/>
            <person name="Haas B."/>
            <person name="Abouelleil A."/>
            <person name="Alvarado L."/>
            <person name="Arachchi H.M."/>
            <person name="Berlin A.M."/>
            <person name="Chapman S.B."/>
            <person name="Dewar J."/>
            <person name="Goldberg J."/>
            <person name="Griggs A."/>
            <person name="Gujja S."/>
            <person name="Hansen M."/>
            <person name="Howarth C."/>
            <person name="Imamovic A."/>
            <person name="Larimer J."/>
            <person name="McCowan C."/>
            <person name="Murphy C."/>
            <person name="Neiman D."/>
            <person name="Pearson M."/>
            <person name="Priest M."/>
            <person name="Roberts A."/>
            <person name="Saif S."/>
            <person name="Shea T."/>
            <person name="Sisk P."/>
            <person name="Sykes S."/>
            <person name="Wortman J."/>
            <person name="Nusbaum C."/>
            <person name="Birren B."/>
        </authorList>
    </citation>
    <scope>NUCLEOTIDE SEQUENCE [LARGE SCALE GENOMIC DNA]</scope>
    <source>
        <strain evidence="11 12">ATCC BAA-412</strain>
    </source>
</reference>
<dbReference type="HOGENOM" id="CLU_046278_0_0_9"/>
<dbReference type="STRING" id="154621.RV11_GL000891"/>
<evidence type="ECO:0000256" key="8">
    <source>
        <dbReference type="HAMAP-Rule" id="MF_00912"/>
    </source>
</evidence>
<dbReference type="RefSeq" id="WP_010767162.1">
    <property type="nucleotide sequence ID" value="NZ_ASWE01000004.1"/>
</dbReference>
<evidence type="ECO:0000256" key="6">
    <source>
        <dbReference type="ARBA" id="ARBA00023136"/>
    </source>
</evidence>
<evidence type="ECO:0000256" key="3">
    <source>
        <dbReference type="ARBA" id="ARBA00022618"/>
    </source>
</evidence>
<feature type="compositionally biased region" description="Acidic residues" evidence="9">
    <location>
        <begin position="68"/>
        <end position="87"/>
    </location>
</feature>
<dbReference type="Proteomes" id="UP000013785">
    <property type="component" value="Unassembled WGS sequence"/>
</dbReference>
<dbReference type="AlphaFoldDB" id="R3WM81"/>
<dbReference type="Pfam" id="PF08478">
    <property type="entry name" value="POTRA_1"/>
    <property type="match status" value="1"/>
</dbReference>
<evidence type="ECO:0000256" key="9">
    <source>
        <dbReference type="SAM" id="MobiDB-lite"/>
    </source>
</evidence>
<dbReference type="PATRIC" id="fig|1158610.3.peg.462"/>
<comment type="subcellular location">
    <subcellularLocation>
        <location evidence="8">Cell membrane</location>
        <topology evidence="8">Single-pass type II membrane protein</topology>
    </subcellularLocation>
    <subcellularLocation>
        <location evidence="1">Membrane</location>
    </subcellularLocation>
    <text evidence="8">Localizes to the division septum.</text>
</comment>